<accession>A0AAV7LMN4</accession>
<sequence>MLRGLLTRVRQLQDGINARVSEQGSALRSLNGERQEQVAGSGETTNVDSAHVFTSAEILVVRQGLSDMADDQVQRALLLLQEGVARRHSSGLGLLPTATQEKCGGPGKVSGAARAGAGRIVSGARGGSPWFNDTPRKTQRVEFTALKGFTAGSSRAGDLSAACTSVRKGRGRGRVSRVSPVPASRQSEVQ</sequence>
<gene>
    <name evidence="2" type="ORF">NDU88_005399</name>
</gene>
<comment type="caution">
    <text evidence="2">The sequence shown here is derived from an EMBL/GenBank/DDBJ whole genome shotgun (WGS) entry which is preliminary data.</text>
</comment>
<dbReference type="Proteomes" id="UP001066276">
    <property type="component" value="Chromosome 11"/>
</dbReference>
<organism evidence="2 3">
    <name type="scientific">Pleurodeles waltl</name>
    <name type="common">Iberian ribbed newt</name>
    <dbReference type="NCBI Taxonomy" id="8319"/>
    <lineage>
        <taxon>Eukaryota</taxon>
        <taxon>Metazoa</taxon>
        <taxon>Chordata</taxon>
        <taxon>Craniata</taxon>
        <taxon>Vertebrata</taxon>
        <taxon>Euteleostomi</taxon>
        <taxon>Amphibia</taxon>
        <taxon>Batrachia</taxon>
        <taxon>Caudata</taxon>
        <taxon>Salamandroidea</taxon>
        <taxon>Salamandridae</taxon>
        <taxon>Pleurodelinae</taxon>
        <taxon>Pleurodeles</taxon>
    </lineage>
</organism>
<name>A0AAV7LMN4_PLEWA</name>
<dbReference type="AlphaFoldDB" id="A0AAV7LMN4"/>
<reference evidence="2" key="1">
    <citation type="journal article" date="2022" name="bioRxiv">
        <title>Sequencing and chromosome-scale assembly of the giantPleurodeles waltlgenome.</title>
        <authorList>
            <person name="Brown T."/>
            <person name="Elewa A."/>
            <person name="Iarovenko S."/>
            <person name="Subramanian E."/>
            <person name="Araus A.J."/>
            <person name="Petzold A."/>
            <person name="Susuki M."/>
            <person name="Suzuki K.-i.T."/>
            <person name="Hayashi T."/>
            <person name="Toyoda A."/>
            <person name="Oliveira C."/>
            <person name="Osipova E."/>
            <person name="Leigh N.D."/>
            <person name="Simon A."/>
            <person name="Yun M.H."/>
        </authorList>
    </citation>
    <scope>NUCLEOTIDE SEQUENCE</scope>
    <source>
        <strain evidence="2">20211129_DDA</strain>
        <tissue evidence="2">Liver</tissue>
    </source>
</reference>
<dbReference type="EMBL" id="JANPWB010000015">
    <property type="protein sequence ID" value="KAJ1092288.1"/>
    <property type="molecule type" value="Genomic_DNA"/>
</dbReference>
<evidence type="ECO:0000313" key="3">
    <source>
        <dbReference type="Proteomes" id="UP001066276"/>
    </source>
</evidence>
<evidence type="ECO:0000256" key="1">
    <source>
        <dbReference type="SAM" id="MobiDB-lite"/>
    </source>
</evidence>
<feature type="region of interest" description="Disordered" evidence="1">
    <location>
        <begin position="154"/>
        <end position="190"/>
    </location>
</feature>
<keyword evidence="3" id="KW-1185">Reference proteome</keyword>
<evidence type="ECO:0000313" key="2">
    <source>
        <dbReference type="EMBL" id="KAJ1092288.1"/>
    </source>
</evidence>
<protein>
    <submittedName>
        <fullName evidence="2">Uncharacterized protein</fullName>
    </submittedName>
</protein>
<proteinExistence type="predicted"/>